<reference evidence="2" key="1">
    <citation type="submission" date="2022-05" db="EMBL/GenBank/DDBJ databases">
        <title>An RpoN-dependent PEP-CTERM gene is involved in floc formation of an Aquincola tertiaricarbonis strain.</title>
        <authorList>
            <person name="Qiu D."/>
            <person name="Xia M."/>
        </authorList>
    </citation>
    <scope>NUCLEOTIDE SEQUENCE</scope>
    <source>
        <strain evidence="2">RN12</strain>
    </source>
</reference>
<dbReference type="InterPro" id="IPR008969">
    <property type="entry name" value="CarboxyPept-like_regulatory"/>
</dbReference>
<proteinExistence type="predicted"/>
<evidence type="ECO:0000313" key="2">
    <source>
        <dbReference type="EMBL" id="URI10858.1"/>
    </source>
</evidence>
<dbReference type="Pfam" id="PF17963">
    <property type="entry name" value="Big_9"/>
    <property type="match status" value="1"/>
</dbReference>
<keyword evidence="3" id="KW-1185">Reference proteome</keyword>
<sequence>MSHLLRPHGRHGPSHFASPPRARRPLLVSLVTAVLAAGLVAGCGSDGGDASVLDANPDSAATAWNTPVTVDVLANDTSNEGPVTVAAVSKPAHGTARMVDGKLVYTPDAGWFGTETFSYTASGASIRTDVAVTVAVQARMTLSGTVADAPLANAPVTVAVGKSSFSATTDADGRYRVDVTAASQADVVRIEATGTGAQATVRLVGFAGSAGEVAAGVDGSGLVTATAAPGLNVSHLSTAVAALLSRPAAGAPTTSSALATALDTVDADAALALATALHLVIDGGQALPAGKADSWALALDAAAVRALRDRWQAEDYDRWYQGYLDALAAAPTSAFAGPSAAPALMVLYAGSSGGEHWQLRPGGTGTATSAAGTSELTWQVQDGQLLLRYATPFASEVYDLLDATTGTYGMVRQEVTGLQVQGLGGPLVKVQQTLRQTALEGAKAGQVIADDVARGWYVQSLATRLDAYPVAAADLPVGTRWAGPVVKEATERFVSLDSDVMEVTAANQVKLAFANETRSLSVADGSFVLKNAAGVEWRYTRLRPADAQGLEAWLVQGRVGTPQAWAEVVPMAPLAKVYTPAAADLARDWVIDADSGFNSYHVVLRADGTASRGGADATWSLRPDGEVRVVQVYGGGYQRWLQWWPVALADGRLLVLRRIVDTADGTEPSPELAAQVGRYLQAWQASDGS</sequence>
<evidence type="ECO:0000313" key="3">
    <source>
        <dbReference type="Proteomes" id="UP001056201"/>
    </source>
</evidence>
<dbReference type="RefSeq" id="WP_250199061.1">
    <property type="nucleotide sequence ID" value="NZ_CP097636.1"/>
</dbReference>
<gene>
    <name evidence="2" type="ORF">MW290_17915</name>
</gene>
<feature type="region of interest" description="Disordered" evidence="1">
    <location>
        <begin position="1"/>
        <end position="20"/>
    </location>
</feature>
<feature type="compositionally biased region" description="Basic residues" evidence="1">
    <location>
        <begin position="1"/>
        <end position="13"/>
    </location>
</feature>
<evidence type="ECO:0000256" key="1">
    <source>
        <dbReference type="SAM" id="MobiDB-lite"/>
    </source>
</evidence>
<organism evidence="2 3">
    <name type="scientific">Aquincola tertiaricarbonis</name>
    <dbReference type="NCBI Taxonomy" id="391953"/>
    <lineage>
        <taxon>Bacteria</taxon>
        <taxon>Pseudomonadati</taxon>
        <taxon>Pseudomonadota</taxon>
        <taxon>Betaproteobacteria</taxon>
        <taxon>Burkholderiales</taxon>
        <taxon>Sphaerotilaceae</taxon>
        <taxon>Aquincola</taxon>
    </lineage>
</organism>
<dbReference type="Gene3D" id="2.60.40.2810">
    <property type="match status" value="1"/>
</dbReference>
<protein>
    <submittedName>
        <fullName evidence="2">Ig-like domain-containing protein</fullName>
    </submittedName>
</protein>
<dbReference type="Proteomes" id="UP001056201">
    <property type="component" value="Chromosome 2"/>
</dbReference>
<name>A0ABY4SCY4_AQUTE</name>
<accession>A0ABY4SCY4</accession>
<dbReference type="EMBL" id="CP097636">
    <property type="protein sequence ID" value="URI10858.1"/>
    <property type="molecule type" value="Genomic_DNA"/>
</dbReference>
<dbReference type="SUPFAM" id="SSF49464">
    <property type="entry name" value="Carboxypeptidase regulatory domain-like"/>
    <property type="match status" value="1"/>
</dbReference>